<evidence type="ECO:0000259" key="5">
    <source>
        <dbReference type="Pfam" id="PF07992"/>
    </source>
</evidence>
<gene>
    <name evidence="8" type="ORF">GcLGCM259_2767</name>
</gene>
<dbReference type="KEGG" id="gcr:GcLGCM259_2767"/>
<dbReference type="InterPro" id="IPR036188">
    <property type="entry name" value="FAD/NAD-bd_sf"/>
</dbReference>
<dbReference type="EC" id="1.5.3.24" evidence="3"/>
<comment type="cofactor">
    <cofactor evidence="3">
        <name>NAD(+)</name>
        <dbReference type="ChEBI" id="CHEBI:57540"/>
    </cofactor>
    <text evidence="3">Binds 1 NAD(+) per subunit.</text>
</comment>
<evidence type="ECO:0000259" key="6">
    <source>
        <dbReference type="Pfam" id="PF08669"/>
    </source>
</evidence>
<dbReference type="RefSeq" id="WP_175419457.1">
    <property type="nucleotide sequence ID" value="NZ_CP034412.1"/>
</dbReference>
<accession>A0A5B7WZ12</accession>
<dbReference type="PANTHER" id="PTHR43757">
    <property type="entry name" value="AMINOMETHYLTRANSFERASE"/>
    <property type="match status" value="1"/>
</dbReference>
<comment type="subcellular location">
    <subcellularLocation>
        <location evidence="3">Cytoplasm</location>
    </subcellularLocation>
</comment>
<dbReference type="GO" id="GO:0008115">
    <property type="term" value="F:sarcosine oxidase activity"/>
    <property type="evidence" value="ECO:0007669"/>
    <property type="project" value="UniProtKB-UniRule"/>
</dbReference>
<dbReference type="InterPro" id="IPR023753">
    <property type="entry name" value="FAD/NAD-binding_dom"/>
</dbReference>
<dbReference type="GO" id="GO:0005737">
    <property type="term" value="C:cytoplasm"/>
    <property type="evidence" value="ECO:0007669"/>
    <property type="project" value="UniProtKB-SubCell"/>
</dbReference>
<dbReference type="PANTHER" id="PTHR43757:SF2">
    <property type="entry name" value="AMINOMETHYLTRANSFERASE, MITOCHONDRIAL"/>
    <property type="match status" value="1"/>
</dbReference>
<sequence length="967" mass="103541">MSQNKPYRLDAAMAPSARVQREEALLLTVDGQQLSALSGDTVASAMLANGMRSCGNSMYLNRPRGIFSAGVEEPNALITVAARHHEDIDESMLPATTVTVTDRMHATLLRGLGVLDPTTDPAYYDHVHVHTDVLVVGAGPAGLAAAREASRSGARVLLMDERTEAGGTLRDTSGEQIDGKDASNWIEEVTAELAQAEETTHLQNTTVLGSYDANYIVAVQRRTVHLNGPAGKGVSRERVWHVRAKQVVLATGAHERPMVFENNDRPGIMLAGAVRSYLNRYGVRVGQRIAVATTNDSVYPLVSELAASGGVVAVIDARSTASAAAAEAVADGVTVLTGSVVVDTEADESGELSAILVAPLDENSELGDHERFEVDVLAVAGGFNPVVHLHSQRQGKLVWDTTIHAFVPADAVANQHLAGAVTGRLDTAGALSTGAATGAAAASAAGYQHVATVPQAPETALGETRPVWLVPSLNGDDAANYTRHFVDLQRDQTVADVLRATGAGMRSVEHIKRYTSISTANDQGKTSGVAAIGVIAAVLGIEDPSEIGTTTFRAPYTPVAFAALAGRTRGQLLDPARITPMHSWHLEHGAKFEDVGQWKRAWYFPQGEEDMDAAVLRECAAVRDSVGMLDATTLGKIEIRGKDAAEFLNRMYTNGYSKLKVGMGRYGVMCKADGMIFDDGVTLRLAEDRFLMHTTTGGAADVLDWLEEWLQTEWPELDVTCTSVTEQFATVAVVGPRSRDVIGKLASNLDVSNDAFKFMAFQDVTLDSGIEARISRISFSGELAFEIAVPSWHGLKIWEDVYAAGQEFNITPYGTETMHVLRAEKGFIIVGQDTDGTVTPQDAGMEWVVSKIKDFVGKRSFSRDDNLRDDRKQLVSVLPVDETLRLPEGAALVAADAGTENGITPMDGWVTSSYNSAALGRTFGLALIKNGRNRIGETLKTPIGDRLVDVVVSETVLFDPEGSRRDG</sequence>
<dbReference type="Pfam" id="PF07992">
    <property type="entry name" value="Pyr_redox_2"/>
    <property type="match status" value="1"/>
</dbReference>
<dbReference type="Gene3D" id="3.10.20.440">
    <property type="entry name" value="2Fe-2S iron-sulphur cluster binding domain, sarcosine oxidase, alpha subunit, N-terminal domain"/>
    <property type="match status" value="1"/>
</dbReference>
<dbReference type="PRINTS" id="PR00368">
    <property type="entry name" value="FADPNR"/>
</dbReference>
<keyword evidence="9" id="KW-1185">Reference proteome</keyword>
<keyword evidence="3" id="KW-0547">Nucleotide-binding</keyword>
<dbReference type="InterPro" id="IPR006222">
    <property type="entry name" value="GCVT_N"/>
</dbReference>
<evidence type="ECO:0000256" key="1">
    <source>
        <dbReference type="ARBA" id="ARBA00008609"/>
    </source>
</evidence>
<keyword evidence="3" id="KW-0963">Cytoplasm</keyword>
<dbReference type="InterPro" id="IPR027266">
    <property type="entry name" value="TrmE/GcvT-like"/>
</dbReference>
<dbReference type="Pfam" id="PF01571">
    <property type="entry name" value="GCV_T"/>
    <property type="match status" value="1"/>
</dbReference>
<comment type="similarity">
    <text evidence="1 3">Belongs to the GcvT family.</text>
</comment>
<dbReference type="InterPro" id="IPR013977">
    <property type="entry name" value="GcvT_C"/>
</dbReference>
<keyword evidence="3" id="KW-0520">NAD</keyword>
<dbReference type="PIRSF" id="PIRSF037980">
    <property type="entry name" value="SoxA"/>
    <property type="match status" value="1"/>
</dbReference>
<protein>
    <recommendedName>
        <fullName evidence="3">Sarcosine oxidase subunit alpha</fullName>
        <ecNumber evidence="3">1.5.3.24</ecNumber>
    </recommendedName>
</protein>
<comment type="catalytic activity">
    <reaction evidence="3">
        <text>sarcosine + (6S)-5,6,7,8-tetrahydrofolate + O2 = (6R)-5,10-methylene-5,6,7,8-tetrahydrofolate + glycine + H2O2</text>
        <dbReference type="Rhea" id="RHEA:70455"/>
        <dbReference type="ChEBI" id="CHEBI:15379"/>
        <dbReference type="ChEBI" id="CHEBI:15636"/>
        <dbReference type="ChEBI" id="CHEBI:16240"/>
        <dbReference type="ChEBI" id="CHEBI:57305"/>
        <dbReference type="ChEBI" id="CHEBI:57433"/>
        <dbReference type="ChEBI" id="CHEBI:57453"/>
        <dbReference type="EC" id="1.5.3.24"/>
    </reaction>
</comment>
<feature type="domain" description="GCVT N-terminal" evidence="4">
    <location>
        <begin position="581"/>
        <end position="851"/>
    </location>
</feature>
<dbReference type="InterPro" id="IPR041117">
    <property type="entry name" value="SoxA_A3"/>
</dbReference>
<evidence type="ECO:0000313" key="8">
    <source>
        <dbReference type="EMBL" id="QCY48474.1"/>
    </source>
</evidence>
<feature type="domain" description="SoxA A3" evidence="7">
    <location>
        <begin position="482"/>
        <end position="567"/>
    </location>
</feature>
<dbReference type="GO" id="GO:0000166">
    <property type="term" value="F:nucleotide binding"/>
    <property type="evidence" value="ECO:0007669"/>
    <property type="project" value="UniProtKB-KW"/>
</dbReference>
<feature type="domain" description="FAD/NAD(P)-binding" evidence="5">
    <location>
        <begin position="132"/>
        <end position="392"/>
    </location>
</feature>
<dbReference type="Pfam" id="PF08669">
    <property type="entry name" value="GCV_T_C"/>
    <property type="match status" value="1"/>
</dbReference>
<evidence type="ECO:0000259" key="7">
    <source>
        <dbReference type="Pfam" id="PF17806"/>
    </source>
</evidence>
<dbReference type="NCBIfam" id="TIGR01372">
    <property type="entry name" value="soxA"/>
    <property type="match status" value="1"/>
</dbReference>
<organism evidence="8 9">
    <name type="scientific">Glutamicibacter creatinolyticus</name>
    <dbReference type="NCBI Taxonomy" id="162496"/>
    <lineage>
        <taxon>Bacteria</taxon>
        <taxon>Bacillati</taxon>
        <taxon>Actinomycetota</taxon>
        <taxon>Actinomycetes</taxon>
        <taxon>Micrococcales</taxon>
        <taxon>Micrococcaceae</taxon>
        <taxon>Glutamicibacter</taxon>
    </lineage>
</organism>
<dbReference type="PRINTS" id="PR00469">
    <property type="entry name" value="PNDRDTASEII"/>
</dbReference>
<dbReference type="InterPro" id="IPR028896">
    <property type="entry name" value="GcvT/YgfZ/DmdA"/>
</dbReference>
<dbReference type="InterPro" id="IPR006277">
    <property type="entry name" value="Sarcosine_oxidase_asu"/>
</dbReference>
<dbReference type="GO" id="GO:0046653">
    <property type="term" value="P:tetrahydrofolate metabolic process"/>
    <property type="evidence" value="ECO:0007669"/>
    <property type="project" value="UniProtKB-UniRule"/>
</dbReference>
<evidence type="ECO:0000313" key="9">
    <source>
        <dbReference type="Proteomes" id="UP000307000"/>
    </source>
</evidence>
<dbReference type="Proteomes" id="UP000307000">
    <property type="component" value="Chromosome"/>
</dbReference>
<keyword evidence="2 3" id="KW-0560">Oxidoreductase</keyword>
<name>A0A5B7WZ12_9MICC</name>
<dbReference type="InterPro" id="IPR029043">
    <property type="entry name" value="GcvT/YgfZ_C"/>
</dbReference>
<dbReference type="Pfam" id="PF17806">
    <property type="entry name" value="SO_alpha_A3"/>
    <property type="match status" value="1"/>
</dbReference>
<evidence type="ECO:0000256" key="3">
    <source>
        <dbReference type="PIRNR" id="PIRNR037980"/>
    </source>
</evidence>
<dbReference type="Pfam" id="PF13510">
    <property type="entry name" value="Fer2_4"/>
    <property type="match status" value="1"/>
</dbReference>
<feature type="domain" description="Aminomethyltransferase C-terminal" evidence="6">
    <location>
        <begin position="872"/>
        <end position="959"/>
    </location>
</feature>
<reference evidence="8 9" key="1">
    <citation type="submission" date="2018-12" db="EMBL/GenBank/DDBJ databases">
        <title>Complete Genome Sequence of Glutamicibacter creatinolyticus strain LGCM259,isolated from an abscess of a 12-year-old mare in Italy.</title>
        <authorList>
            <person name="Santos R.G."/>
            <person name="Silva A.L."/>
            <person name="Seyffert N."/>
            <person name="Castro T.L.P."/>
            <person name="Attili A.R."/>
            <person name="Rifici C."/>
            <person name="Mazzullo G."/>
            <person name="Brenig B."/>
            <person name="Venanzi F."/>
            <person name="Azevedo V."/>
        </authorList>
    </citation>
    <scope>NUCLEOTIDE SEQUENCE [LARGE SCALE GENOMIC DNA]</scope>
    <source>
        <strain evidence="8 9">LGCM 259</strain>
    </source>
</reference>
<dbReference type="EMBL" id="CP034412">
    <property type="protein sequence ID" value="QCY48474.1"/>
    <property type="molecule type" value="Genomic_DNA"/>
</dbReference>
<evidence type="ECO:0000256" key="2">
    <source>
        <dbReference type="ARBA" id="ARBA00023002"/>
    </source>
</evidence>
<dbReference type="AlphaFoldDB" id="A0A5B7WZ12"/>
<evidence type="ECO:0000259" key="4">
    <source>
        <dbReference type="Pfam" id="PF01571"/>
    </source>
</evidence>
<dbReference type="SUPFAM" id="SSF51905">
    <property type="entry name" value="FAD/NAD(P)-binding domain"/>
    <property type="match status" value="1"/>
</dbReference>
<proteinExistence type="inferred from homology"/>
<dbReference type="Gene3D" id="3.30.1360.120">
    <property type="entry name" value="Probable tRNA modification gtpase trme, domain 1"/>
    <property type="match status" value="1"/>
</dbReference>
<dbReference type="SUPFAM" id="SSF103025">
    <property type="entry name" value="Folate-binding domain"/>
    <property type="match status" value="1"/>
</dbReference>
<dbReference type="InterPro" id="IPR042204">
    <property type="entry name" value="2Fe-2S-bd_N"/>
</dbReference>
<dbReference type="Gene3D" id="3.50.50.60">
    <property type="entry name" value="FAD/NAD(P)-binding domain"/>
    <property type="match status" value="1"/>
</dbReference>
<dbReference type="SUPFAM" id="SSF101790">
    <property type="entry name" value="Aminomethyltransferase beta-barrel domain"/>
    <property type="match status" value="1"/>
</dbReference>